<dbReference type="RefSeq" id="WP_073357097.1">
    <property type="nucleotide sequence ID" value="NZ_FQUZ01000041.1"/>
</dbReference>
<dbReference type="GO" id="GO:0022627">
    <property type="term" value="C:cytosolic small ribosomal subunit"/>
    <property type="evidence" value="ECO:0007669"/>
    <property type="project" value="TreeGrafter"/>
</dbReference>
<keyword evidence="6" id="KW-0687">Ribonucleoprotein</keyword>
<comment type="similarity">
    <text evidence="2">Belongs to the HPF/YfiA ribosome-associated protein family. Short HPF subfamily.</text>
</comment>
<evidence type="ECO:0000256" key="5">
    <source>
        <dbReference type="ARBA" id="ARBA00041319"/>
    </source>
</evidence>
<dbReference type="AlphaFoldDB" id="A0A1M5EHA2"/>
<gene>
    <name evidence="6" type="ORF">SAMN02745117_02600</name>
</gene>
<evidence type="ECO:0000256" key="2">
    <source>
        <dbReference type="ARBA" id="ARBA00038434"/>
    </source>
</evidence>
<keyword evidence="7" id="KW-1185">Reference proteome</keyword>
<organism evidence="6 7">
    <name type="scientific">Lampropedia hyalina DSM 16112</name>
    <dbReference type="NCBI Taxonomy" id="1122156"/>
    <lineage>
        <taxon>Bacteria</taxon>
        <taxon>Pseudomonadati</taxon>
        <taxon>Pseudomonadota</taxon>
        <taxon>Betaproteobacteria</taxon>
        <taxon>Burkholderiales</taxon>
        <taxon>Comamonadaceae</taxon>
        <taxon>Lampropedia</taxon>
    </lineage>
</organism>
<reference evidence="6 7" key="1">
    <citation type="submission" date="2016-11" db="EMBL/GenBank/DDBJ databases">
        <authorList>
            <person name="Jaros S."/>
            <person name="Januszkiewicz K."/>
            <person name="Wedrychowicz H."/>
        </authorList>
    </citation>
    <scope>NUCLEOTIDE SEQUENCE [LARGE SCALE GENOMIC DNA]</scope>
    <source>
        <strain evidence="6 7">DSM 16112</strain>
    </source>
</reference>
<dbReference type="GO" id="GO:0043024">
    <property type="term" value="F:ribosomal small subunit binding"/>
    <property type="evidence" value="ECO:0007669"/>
    <property type="project" value="TreeGrafter"/>
</dbReference>
<dbReference type="OrthoDB" id="9795980at2"/>
<dbReference type="InterPro" id="IPR050574">
    <property type="entry name" value="HPF/YfiA_ribosome-assoc"/>
</dbReference>
<name>A0A1M5EHA2_9BURK</name>
<dbReference type="FunFam" id="3.30.160.100:FF:000001">
    <property type="entry name" value="Ribosome hibernation promoting factor"/>
    <property type="match status" value="1"/>
</dbReference>
<dbReference type="Proteomes" id="UP000184327">
    <property type="component" value="Unassembled WGS sequence"/>
</dbReference>
<keyword evidence="6" id="KW-0689">Ribosomal protein</keyword>
<accession>A0A1M5EHA2</accession>
<protein>
    <recommendedName>
        <fullName evidence="4">Ribosome hibernation promoting factor</fullName>
    </recommendedName>
    <alternativeName>
        <fullName evidence="5">Hibernation factor HPF</fullName>
    </alternativeName>
</protein>
<evidence type="ECO:0000256" key="1">
    <source>
        <dbReference type="ARBA" id="ARBA00022845"/>
    </source>
</evidence>
<dbReference type="InterPro" id="IPR003489">
    <property type="entry name" value="RHF/RaiA"/>
</dbReference>
<proteinExistence type="inferred from homology"/>
<dbReference type="STRING" id="1122156.SAMN02745117_02600"/>
<dbReference type="InterPro" id="IPR036567">
    <property type="entry name" value="RHF-like"/>
</dbReference>
<sequence>MNLTISGHHLEVTPALREYVSSKLVRVTKRFDQVIDVRVLLSLENAKEKEERQSAECTMLVKGGDIHVKTTHEDLYAAVDELIDKLDRQVVRFKDKQKEFEHKSHKDLATN</sequence>
<evidence type="ECO:0000313" key="7">
    <source>
        <dbReference type="Proteomes" id="UP000184327"/>
    </source>
</evidence>
<dbReference type="Gene3D" id="3.30.160.100">
    <property type="entry name" value="Ribosome hibernation promotion factor-like"/>
    <property type="match status" value="1"/>
</dbReference>
<dbReference type="Pfam" id="PF02482">
    <property type="entry name" value="Ribosomal_S30AE"/>
    <property type="match status" value="1"/>
</dbReference>
<evidence type="ECO:0000256" key="3">
    <source>
        <dbReference type="ARBA" id="ARBA00038695"/>
    </source>
</evidence>
<keyword evidence="1" id="KW-0810">Translation regulation</keyword>
<comment type="subunit">
    <text evidence="3">Associates exclusively with 100S ribosomes, which are dimers of 70S ribosomes.</text>
</comment>
<dbReference type="CDD" id="cd00552">
    <property type="entry name" value="RaiA"/>
    <property type="match status" value="1"/>
</dbReference>
<evidence type="ECO:0000256" key="4">
    <source>
        <dbReference type="ARBA" id="ARBA00041148"/>
    </source>
</evidence>
<dbReference type="EMBL" id="FQUZ01000041">
    <property type="protein sequence ID" value="SHF78625.1"/>
    <property type="molecule type" value="Genomic_DNA"/>
</dbReference>
<dbReference type="PANTHER" id="PTHR33231">
    <property type="entry name" value="30S RIBOSOMAL PROTEIN"/>
    <property type="match status" value="1"/>
</dbReference>
<dbReference type="NCBIfam" id="TIGR00741">
    <property type="entry name" value="yfiA"/>
    <property type="match status" value="1"/>
</dbReference>
<dbReference type="SUPFAM" id="SSF69754">
    <property type="entry name" value="Ribosome binding protein Y (YfiA homologue)"/>
    <property type="match status" value="1"/>
</dbReference>
<dbReference type="PANTHER" id="PTHR33231:SF1">
    <property type="entry name" value="30S RIBOSOMAL PROTEIN"/>
    <property type="match status" value="1"/>
</dbReference>
<evidence type="ECO:0000313" key="6">
    <source>
        <dbReference type="EMBL" id="SHF78625.1"/>
    </source>
</evidence>
<dbReference type="GO" id="GO:0045900">
    <property type="term" value="P:negative regulation of translational elongation"/>
    <property type="evidence" value="ECO:0007669"/>
    <property type="project" value="TreeGrafter"/>
</dbReference>